<name>A0A1F7JDC1_9BACT</name>
<evidence type="ECO:0000256" key="5">
    <source>
        <dbReference type="ARBA" id="ARBA00023136"/>
    </source>
</evidence>
<feature type="transmembrane region" description="Helical" evidence="6">
    <location>
        <begin position="272"/>
        <end position="289"/>
    </location>
</feature>
<dbReference type="InterPro" id="IPR000620">
    <property type="entry name" value="EamA_dom"/>
</dbReference>
<protein>
    <recommendedName>
        <fullName evidence="7">EamA domain-containing protein</fullName>
    </recommendedName>
</protein>
<keyword evidence="5 6" id="KW-0472">Membrane</keyword>
<evidence type="ECO:0000313" key="8">
    <source>
        <dbReference type="EMBL" id="OGK53591.1"/>
    </source>
</evidence>
<dbReference type="InterPro" id="IPR037185">
    <property type="entry name" value="EmrE-like"/>
</dbReference>
<dbReference type="GO" id="GO:0005886">
    <property type="term" value="C:plasma membrane"/>
    <property type="evidence" value="ECO:0007669"/>
    <property type="project" value="UniProtKB-SubCell"/>
</dbReference>
<feature type="transmembrane region" description="Helical" evidence="6">
    <location>
        <begin position="211"/>
        <end position="231"/>
    </location>
</feature>
<organism evidence="8 9">
    <name type="scientific">Candidatus Roizmanbacteria bacterium RIFCSPLOWO2_01_FULL_45_11</name>
    <dbReference type="NCBI Taxonomy" id="1802070"/>
    <lineage>
        <taxon>Bacteria</taxon>
        <taxon>Candidatus Roizmaniibacteriota</taxon>
    </lineage>
</organism>
<proteinExistence type="predicted"/>
<dbReference type="PANTHER" id="PTHR32322">
    <property type="entry name" value="INNER MEMBRANE TRANSPORTER"/>
    <property type="match status" value="1"/>
</dbReference>
<keyword evidence="4 6" id="KW-1133">Transmembrane helix</keyword>
<feature type="domain" description="EamA" evidence="7">
    <location>
        <begin position="148"/>
        <end position="283"/>
    </location>
</feature>
<feature type="transmembrane region" description="Helical" evidence="6">
    <location>
        <begin position="100"/>
        <end position="117"/>
    </location>
</feature>
<dbReference type="Pfam" id="PF00892">
    <property type="entry name" value="EamA"/>
    <property type="match status" value="2"/>
</dbReference>
<evidence type="ECO:0000256" key="4">
    <source>
        <dbReference type="ARBA" id="ARBA00022989"/>
    </source>
</evidence>
<reference evidence="8 9" key="1">
    <citation type="journal article" date="2016" name="Nat. Commun.">
        <title>Thousands of microbial genomes shed light on interconnected biogeochemical processes in an aquifer system.</title>
        <authorList>
            <person name="Anantharaman K."/>
            <person name="Brown C.T."/>
            <person name="Hug L.A."/>
            <person name="Sharon I."/>
            <person name="Castelle C.J."/>
            <person name="Probst A.J."/>
            <person name="Thomas B.C."/>
            <person name="Singh A."/>
            <person name="Wilkins M.J."/>
            <person name="Karaoz U."/>
            <person name="Brodie E.L."/>
            <person name="Williams K.H."/>
            <person name="Hubbard S.S."/>
            <person name="Banfield J.F."/>
        </authorList>
    </citation>
    <scope>NUCLEOTIDE SEQUENCE [LARGE SCALE GENOMIC DNA]</scope>
</reference>
<sequence length="300" mass="32738">MNKGILFVLGTAVISGFAIFTSKILVASIDPIVYTTLKNLFVAGVLTAILIANKSLRNQWKQLSRRDWWNLIAIGAIGGGIPFALFFTGLKLTSATDATLIHKTLFIWVALFAIPVLHERLRLIQMAGYVLVLWGVLWTSGYRFAGDTGELYIALATILWALENILAKKAVSHIPGIIVAWGRMTVGVGILAILLVIMGKAPLMADLHTNMLMPFLAASILLTGYVVTYYSSLKYIPVTVASAVLILATPITALLEYGILNKAISFSQWQSYGLLAIGLLCITGFFLHVHRHRQPVSTGQ</sequence>
<comment type="caution">
    <text evidence="8">The sequence shown here is derived from an EMBL/GenBank/DDBJ whole genome shotgun (WGS) entry which is preliminary data.</text>
</comment>
<gene>
    <name evidence="8" type="ORF">A3B56_03275</name>
</gene>
<comment type="subcellular location">
    <subcellularLocation>
        <location evidence="1">Cell membrane</location>
        <topology evidence="1">Multi-pass membrane protein</topology>
    </subcellularLocation>
</comment>
<evidence type="ECO:0000256" key="2">
    <source>
        <dbReference type="ARBA" id="ARBA00022475"/>
    </source>
</evidence>
<accession>A0A1F7JDC1</accession>
<keyword evidence="2" id="KW-1003">Cell membrane</keyword>
<feature type="transmembrane region" description="Helical" evidence="6">
    <location>
        <begin position="37"/>
        <end position="56"/>
    </location>
</feature>
<feature type="transmembrane region" description="Helical" evidence="6">
    <location>
        <begin position="68"/>
        <end position="88"/>
    </location>
</feature>
<evidence type="ECO:0000256" key="6">
    <source>
        <dbReference type="SAM" id="Phobius"/>
    </source>
</evidence>
<dbReference type="InterPro" id="IPR050638">
    <property type="entry name" value="AA-Vitamin_Transporters"/>
</dbReference>
<evidence type="ECO:0000259" key="7">
    <source>
        <dbReference type="Pfam" id="PF00892"/>
    </source>
</evidence>
<evidence type="ECO:0000256" key="3">
    <source>
        <dbReference type="ARBA" id="ARBA00022692"/>
    </source>
</evidence>
<dbReference type="AlphaFoldDB" id="A0A1F7JDC1"/>
<feature type="transmembrane region" description="Helical" evidence="6">
    <location>
        <begin position="179"/>
        <end position="199"/>
    </location>
</feature>
<feature type="transmembrane region" description="Helical" evidence="6">
    <location>
        <begin position="151"/>
        <end position="167"/>
    </location>
</feature>
<dbReference type="SUPFAM" id="SSF103481">
    <property type="entry name" value="Multidrug resistance efflux transporter EmrE"/>
    <property type="match status" value="2"/>
</dbReference>
<evidence type="ECO:0000313" key="9">
    <source>
        <dbReference type="Proteomes" id="UP000178486"/>
    </source>
</evidence>
<dbReference type="PANTHER" id="PTHR32322:SF18">
    <property type="entry name" value="S-ADENOSYLMETHIONINE_S-ADENOSYLHOMOCYSTEINE TRANSPORTER"/>
    <property type="match status" value="1"/>
</dbReference>
<dbReference type="Proteomes" id="UP000178486">
    <property type="component" value="Unassembled WGS sequence"/>
</dbReference>
<evidence type="ECO:0000256" key="1">
    <source>
        <dbReference type="ARBA" id="ARBA00004651"/>
    </source>
</evidence>
<keyword evidence="3 6" id="KW-0812">Transmembrane</keyword>
<feature type="domain" description="EamA" evidence="7">
    <location>
        <begin position="3"/>
        <end position="140"/>
    </location>
</feature>
<feature type="transmembrane region" description="Helical" evidence="6">
    <location>
        <begin position="126"/>
        <end position="145"/>
    </location>
</feature>
<dbReference type="EMBL" id="MGAU01000055">
    <property type="protein sequence ID" value="OGK53591.1"/>
    <property type="molecule type" value="Genomic_DNA"/>
</dbReference>
<feature type="transmembrane region" description="Helical" evidence="6">
    <location>
        <begin position="238"/>
        <end position="260"/>
    </location>
</feature>